<evidence type="ECO:0000313" key="2">
    <source>
        <dbReference type="Proteomes" id="UP000185924"/>
    </source>
</evidence>
<keyword evidence="2" id="KW-1185">Reference proteome</keyword>
<dbReference type="Proteomes" id="UP000185924">
    <property type="component" value="Unassembled WGS sequence"/>
</dbReference>
<dbReference type="AlphaFoldDB" id="A0A1N7B8S8"/>
<accession>A0A1N7B8S8</accession>
<proteinExistence type="predicted"/>
<name>A0A1N7B8S8_9BACT</name>
<dbReference type="EMBL" id="FTNM01000007">
    <property type="protein sequence ID" value="SIR47673.1"/>
    <property type="molecule type" value="Genomic_DNA"/>
</dbReference>
<organism evidence="1 2">
    <name type="scientific">Pontibacter lucknowensis</name>
    <dbReference type="NCBI Taxonomy" id="1077936"/>
    <lineage>
        <taxon>Bacteria</taxon>
        <taxon>Pseudomonadati</taxon>
        <taxon>Bacteroidota</taxon>
        <taxon>Cytophagia</taxon>
        <taxon>Cytophagales</taxon>
        <taxon>Hymenobacteraceae</taxon>
        <taxon>Pontibacter</taxon>
    </lineage>
</organism>
<dbReference type="STRING" id="1077936.SAMN05421545_3810"/>
<evidence type="ECO:0000313" key="1">
    <source>
        <dbReference type="EMBL" id="SIR47673.1"/>
    </source>
</evidence>
<dbReference type="RefSeq" id="WP_007656818.1">
    <property type="nucleotide sequence ID" value="NZ_FTNM01000007.1"/>
</dbReference>
<dbReference type="OrthoDB" id="894273at2"/>
<reference evidence="2" key="1">
    <citation type="submission" date="2017-01" db="EMBL/GenBank/DDBJ databases">
        <authorList>
            <person name="Varghese N."/>
            <person name="Submissions S."/>
        </authorList>
    </citation>
    <scope>NUCLEOTIDE SEQUENCE [LARGE SCALE GENOMIC DNA]</scope>
    <source>
        <strain evidence="2">DM9</strain>
    </source>
</reference>
<sequence length="132" mass="15374">MVYFQTDYLLLEYHAASHVLLSQWYGKCSSLQYRQALIRLIRLARELGAPYTITDSRLLSPLDPDDLAWTRDVYVQAFSQLPLKRFASLNPFDPAASRQIQQVFASRPHPLPFETREFDDLTSAYDWLTSEE</sequence>
<evidence type="ECO:0008006" key="3">
    <source>
        <dbReference type="Google" id="ProtNLM"/>
    </source>
</evidence>
<gene>
    <name evidence="1" type="ORF">SAMN05421545_3810</name>
</gene>
<protein>
    <recommendedName>
        <fullName evidence="3">SpoIIAA-like</fullName>
    </recommendedName>
</protein>